<feature type="compositionally biased region" description="Low complexity" evidence="1">
    <location>
        <begin position="152"/>
        <end position="163"/>
    </location>
</feature>
<dbReference type="GeneTree" id="ENSGT01140000282670"/>
<evidence type="ECO:0000256" key="2">
    <source>
        <dbReference type="SAM" id="Phobius"/>
    </source>
</evidence>
<evidence type="ECO:0000313" key="4">
    <source>
        <dbReference type="Ensembl" id="ENSLOCP00000012998.1"/>
    </source>
</evidence>
<dbReference type="EMBL" id="AHAT01000181">
    <property type="status" value="NOT_ANNOTATED_CDS"/>
    <property type="molecule type" value="Genomic_DNA"/>
</dbReference>
<keyword evidence="2" id="KW-0812">Transmembrane</keyword>
<accession>W5MX89</accession>
<dbReference type="Proteomes" id="UP000018468">
    <property type="component" value="Linkage group LG10"/>
</dbReference>
<dbReference type="STRING" id="7918.ENSLOCP00000012998"/>
<feature type="region of interest" description="Disordered" evidence="1">
    <location>
        <begin position="29"/>
        <end position="79"/>
    </location>
</feature>
<reference evidence="5" key="1">
    <citation type="submission" date="2011-12" db="EMBL/GenBank/DDBJ databases">
        <title>The Draft Genome of Lepisosteus oculatus.</title>
        <authorList>
            <consortium name="The Broad Institute Genome Assembly &amp; Analysis Group"/>
            <consortium name="Computational R&amp;D Group"/>
            <consortium name="and Sequencing Platform"/>
            <person name="Di Palma F."/>
            <person name="Alfoldi J."/>
            <person name="Johnson J."/>
            <person name="Berlin A."/>
            <person name="Gnerre S."/>
            <person name="Jaffe D."/>
            <person name="MacCallum I."/>
            <person name="Young S."/>
            <person name="Walker B.J."/>
            <person name="Lander E.S."/>
            <person name="Lindblad-Toh K."/>
        </authorList>
    </citation>
    <scope>NUCLEOTIDE SEQUENCE [LARGE SCALE GENOMIC DNA]</scope>
</reference>
<feature type="signal peptide" evidence="3">
    <location>
        <begin position="1"/>
        <end position="26"/>
    </location>
</feature>
<dbReference type="AlphaFoldDB" id="W5MX89"/>
<keyword evidence="2" id="KW-0472">Membrane</keyword>
<dbReference type="Ensembl" id="ENSLOCT00000013026.1">
    <property type="protein sequence ID" value="ENSLOCP00000012998.1"/>
    <property type="gene ID" value="ENSLOCG00000010616.1"/>
</dbReference>
<keyword evidence="3" id="KW-0732">Signal</keyword>
<feature type="transmembrane region" description="Helical" evidence="2">
    <location>
        <begin position="217"/>
        <end position="238"/>
    </location>
</feature>
<dbReference type="HOGENOM" id="CLU_1026577_0_0_1"/>
<organism evidence="4 5">
    <name type="scientific">Lepisosteus oculatus</name>
    <name type="common">Spotted gar</name>
    <dbReference type="NCBI Taxonomy" id="7918"/>
    <lineage>
        <taxon>Eukaryota</taxon>
        <taxon>Metazoa</taxon>
        <taxon>Chordata</taxon>
        <taxon>Craniata</taxon>
        <taxon>Vertebrata</taxon>
        <taxon>Euteleostomi</taxon>
        <taxon>Actinopterygii</taxon>
        <taxon>Neopterygii</taxon>
        <taxon>Holostei</taxon>
        <taxon>Semionotiformes</taxon>
        <taxon>Lepisosteidae</taxon>
        <taxon>Lepisosteus</taxon>
    </lineage>
</organism>
<evidence type="ECO:0000256" key="3">
    <source>
        <dbReference type="SAM" id="SignalP"/>
    </source>
</evidence>
<sequence>MWRTTSVATCALALLLLLVDAPQSRGQNIAAQSPISTTPEASTRVTEAVSESTSSAVPHSPNSTNNNPATNSTNDNPATSKATVAVVTTPGTTMTHSVTTSNGSFPADPTTSNTLSNVTQSESTTHPPAVGNTEDTAVTEPAQNSTANSTMSPTQEPTATPAAPTSPPRPPSTAAPPDVPETTAPPKPAATPSSSSAELNVGDDSSQPVSTPPLDPLLAGLVSVFIITAVVVSLLLFLKFRQRRDRPEFRRLQDLPMDDMMEDTPLSMYTY</sequence>
<protein>
    <submittedName>
        <fullName evidence="4">Uncharacterized protein</fullName>
    </submittedName>
</protein>
<feature type="compositionally biased region" description="Polar residues" evidence="1">
    <location>
        <begin position="29"/>
        <end position="57"/>
    </location>
</feature>
<evidence type="ECO:0000313" key="5">
    <source>
        <dbReference type="Proteomes" id="UP000018468"/>
    </source>
</evidence>
<feature type="compositionally biased region" description="Pro residues" evidence="1">
    <location>
        <begin position="164"/>
        <end position="189"/>
    </location>
</feature>
<reference evidence="4" key="2">
    <citation type="submission" date="2025-08" db="UniProtKB">
        <authorList>
            <consortium name="Ensembl"/>
        </authorList>
    </citation>
    <scope>IDENTIFICATION</scope>
</reference>
<feature type="compositionally biased region" description="Polar residues" evidence="1">
    <location>
        <begin position="133"/>
        <end position="151"/>
    </location>
</feature>
<keyword evidence="5" id="KW-1185">Reference proteome</keyword>
<dbReference type="eggNOG" id="ENOG502S43R">
    <property type="taxonomic scope" value="Eukaryota"/>
</dbReference>
<proteinExistence type="predicted"/>
<dbReference type="OMA" id="MVHESPT"/>
<evidence type="ECO:0000256" key="1">
    <source>
        <dbReference type="SAM" id="MobiDB-lite"/>
    </source>
</evidence>
<reference evidence="4" key="3">
    <citation type="submission" date="2025-09" db="UniProtKB">
        <authorList>
            <consortium name="Ensembl"/>
        </authorList>
    </citation>
    <scope>IDENTIFICATION</scope>
</reference>
<dbReference type="Bgee" id="ENSLOCG00000010616">
    <property type="expression patterns" value="Expressed in zone of skin and 13 other cell types or tissues"/>
</dbReference>
<feature type="compositionally biased region" description="Low complexity" evidence="1">
    <location>
        <begin position="58"/>
        <end position="79"/>
    </location>
</feature>
<name>W5MX89_LEPOC</name>
<dbReference type="InParanoid" id="W5MX89"/>
<feature type="chain" id="PRO_5004866820" evidence="3">
    <location>
        <begin position="27"/>
        <end position="271"/>
    </location>
</feature>
<keyword evidence="2" id="KW-1133">Transmembrane helix</keyword>
<feature type="compositionally biased region" description="Polar residues" evidence="1">
    <location>
        <begin position="101"/>
        <end position="126"/>
    </location>
</feature>
<feature type="region of interest" description="Disordered" evidence="1">
    <location>
        <begin position="93"/>
        <end position="210"/>
    </location>
</feature>